<dbReference type="Pfam" id="PF07690">
    <property type="entry name" value="MFS_1"/>
    <property type="match status" value="1"/>
</dbReference>
<feature type="transmembrane region" description="Helical" evidence="5">
    <location>
        <begin position="45"/>
        <end position="65"/>
    </location>
</feature>
<protein>
    <submittedName>
        <fullName evidence="7">MFS transporter</fullName>
    </submittedName>
</protein>
<feature type="transmembrane region" description="Helical" evidence="5">
    <location>
        <begin position="374"/>
        <end position="394"/>
    </location>
</feature>
<dbReference type="PANTHER" id="PTHR23542">
    <property type="match status" value="1"/>
</dbReference>
<name>A0A919J2J9_9ACTN</name>
<comment type="caution">
    <text evidence="7">The sequence shown here is derived from an EMBL/GenBank/DDBJ whole genome shotgun (WGS) entry which is preliminary data.</text>
</comment>
<dbReference type="InterPro" id="IPR036259">
    <property type="entry name" value="MFS_trans_sf"/>
</dbReference>
<dbReference type="Gene3D" id="1.20.1250.20">
    <property type="entry name" value="MFS general substrate transporter like domains"/>
    <property type="match status" value="1"/>
</dbReference>
<proteinExistence type="predicted"/>
<reference evidence="7" key="1">
    <citation type="submission" date="2021-01" db="EMBL/GenBank/DDBJ databases">
        <title>Whole genome shotgun sequence of Actinoplanes ferrugineus NBRC 15555.</title>
        <authorList>
            <person name="Komaki H."/>
            <person name="Tamura T."/>
        </authorList>
    </citation>
    <scope>NUCLEOTIDE SEQUENCE</scope>
    <source>
        <strain evidence="7">NBRC 15555</strain>
    </source>
</reference>
<sequence>MSGVRDLARVPRLPQLFLWSMLGRLNVSLLPVGLSLMLVRWNGSYGIVGVVGGALTLGQAVAGPLRGRAADRGSTRRLLVITGIAYAIGLAVIVTLVATLPAGGWPVVVAVAVVTGLTAVPVSQISRATWPRVVGPELTRTLYTAEATASEVITTTGPLLAALIIGVAGPAWAVLVTALVALLSALLFAAALGRAGLGAERLPSRTESAAQRSLLTERRFVQVVVISMLVMAAIFTVNLSVVAWTQNIGRPALSGVLIAGWTGGSLAGGIAVSTFARRVPRAPRVAGLTIGMAVLAVLLPPVVTTSPIGVIAVVLFLGGTAIAPTLAANFEEVAESAPRERRAEAFGWLATASTGGAASSLPLAGVLIDRSGPAAAVAAGAALVLVALVLTLLSPRPQVPQNDRVEGANA</sequence>
<dbReference type="SUPFAM" id="SSF103473">
    <property type="entry name" value="MFS general substrate transporter"/>
    <property type="match status" value="1"/>
</dbReference>
<gene>
    <name evidence="7" type="ORF">Afe05nite_45980</name>
</gene>
<dbReference type="PROSITE" id="PS50850">
    <property type="entry name" value="MFS"/>
    <property type="match status" value="1"/>
</dbReference>
<evidence type="ECO:0000256" key="4">
    <source>
        <dbReference type="ARBA" id="ARBA00023136"/>
    </source>
</evidence>
<keyword evidence="2 5" id="KW-0812">Transmembrane</keyword>
<feature type="transmembrane region" description="Helical" evidence="5">
    <location>
        <begin position="348"/>
        <end position="368"/>
    </location>
</feature>
<evidence type="ECO:0000256" key="5">
    <source>
        <dbReference type="SAM" id="Phobius"/>
    </source>
</evidence>
<feature type="transmembrane region" description="Helical" evidence="5">
    <location>
        <begin position="252"/>
        <end position="273"/>
    </location>
</feature>
<keyword evidence="4 5" id="KW-0472">Membrane</keyword>
<feature type="transmembrane region" description="Helical" evidence="5">
    <location>
        <begin position="171"/>
        <end position="192"/>
    </location>
</feature>
<feature type="transmembrane region" description="Helical" evidence="5">
    <location>
        <begin position="285"/>
        <end position="302"/>
    </location>
</feature>
<feature type="transmembrane region" description="Helical" evidence="5">
    <location>
        <begin position="77"/>
        <end position="98"/>
    </location>
</feature>
<comment type="subcellular location">
    <subcellularLocation>
        <location evidence="1">Cell membrane</location>
        <topology evidence="1">Multi-pass membrane protein</topology>
    </subcellularLocation>
</comment>
<feature type="transmembrane region" description="Helical" evidence="5">
    <location>
        <begin position="220"/>
        <end position="246"/>
    </location>
</feature>
<feature type="transmembrane region" description="Helical" evidence="5">
    <location>
        <begin position="104"/>
        <end position="122"/>
    </location>
</feature>
<dbReference type="AlphaFoldDB" id="A0A919J2J9"/>
<dbReference type="InterPro" id="IPR011701">
    <property type="entry name" value="MFS"/>
</dbReference>
<evidence type="ECO:0000256" key="3">
    <source>
        <dbReference type="ARBA" id="ARBA00022989"/>
    </source>
</evidence>
<evidence type="ECO:0000259" key="6">
    <source>
        <dbReference type="PROSITE" id="PS50850"/>
    </source>
</evidence>
<feature type="transmembrane region" description="Helical" evidence="5">
    <location>
        <begin position="16"/>
        <end position="39"/>
    </location>
</feature>
<dbReference type="GO" id="GO:0005886">
    <property type="term" value="C:plasma membrane"/>
    <property type="evidence" value="ECO:0007669"/>
    <property type="project" value="UniProtKB-SubCell"/>
</dbReference>
<evidence type="ECO:0000313" key="7">
    <source>
        <dbReference type="EMBL" id="GIE12758.1"/>
    </source>
</evidence>
<dbReference type="RefSeq" id="WP_203819224.1">
    <property type="nucleotide sequence ID" value="NZ_BAAABP010000063.1"/>
</dbReference>
<evidence type="ECO:0000256" key="1">
    <source>
        <dbReference type="ARBA" id="ARBA00004651"/>
    </source>
</evidence>
<accession>A0A919J2J9</accession>
<keyword evidence="8" id="KW-1185">Reference proteome</keyword>
<feature type="domain" description="Major facilitator superfamily (MFS) profile" evidence="6">
    <location>
        <begin position="12"/>
        <end position="398"/>
    </location>
</feature>
<organism evidence="7 8">
    <name type="scientific">Paractinoplanes ferrugineus</name>
    <dbReference type="NCBI Taxonomy" id="113564"/>
    <lineage>
        <taxon>Bacteria</taxon>
        <taxon>Bacillati</taxon>
        <taxon>Actinomycetota</taxon>
        <taxon>Actinomycetes</taxon>
        <taxon>Micromonosporales</taxon>
        <taxon>Micromonosporaceae</taxon>
        <taxon>Paractinoplanes</taxon>
    </lineage>
</organism>
<dbReference type="PANTHER" id="PTHR23542:SF1">
    <property type="entry name" value="MAJOR FACILITATOR SUPERFAMILY (MFS) PROFILE DOMAIN-CONTAINING PROTEIN"/>
    <property type="match status" value="1"/>
</dbReference>
<feature type="transmembrane region" description="Helical" evidence="5">
    <location>
        <begin position="308"/>
        <end position="327"/>
    </location>
</feature>
<keyword evidence="3 5" id="KW-1133">Transmembrane helix</keyword>
<evidence type="ECO:0000256" key="2">
    <source>
        <dbReference type="ARBA" id="ARBA00022692"/>
    </source>
</evidence>
<dbReference type="InterPro" id="IPR020846">
    <property type="entry name" value="MFS_dom"/>
</dbReference>
<dbReference type="Proteomes" id="UP000598174">
    <property type="component" value="Unassembled WGS sequence"/>
</dbReference>
<evidence type="ECO:0000313" key="8">
    <source>
        <dbReference type="Proteomes" id="UP000598174"/>
    </source>
</evidence>
<dbReference type="GO" id="GO:0022857">
    <property type="term" value="F:transmembrane transporter activity"/>
    <property type="evidence" value="ECO:0007669"/>
    <property type="project" value="InterPro"/>
</dbReference>
<dbReference type="EMBL" id="BOMM01000041">
    <property type="protein sequence ID" value="GIE12758.1"/>
    <property type="molecule type" value="Genomic_DNA"/>
</dbReference>
<feature type="transmembrane region" description="Helical" evidence="5">
    <location>
        <begin position="143"/>
        <end position="165"/>
    </location>
</feature>